<dbReference type="InterPro" id="IPR003594">
    <property type="entry name" value="HATPase_dom"/>
</dbReference>
<dbReference type="RefSeq" id="WP_052723292.1">
    <property type="nucleotide sequence ID" value="NZ_CP009517.1"/>
</dbReference>
<evidence type="ECO:0000313" key="4">
    <source>
        <dbReference type="EMBL" id="AKB81566.1"/>
    </source>
</evidence>
<gene>
    <name evidence="4" type="ORF">MSBR3_0988</name>
</gene>
<dbReference type="Proteomes" id="UP000033066">
    <property type="component" value="Chromosome"/>
</dbReference>
<evidence type="ECO:0000313" key="5">
    <source>
        <dbReference type="Proteomes" id="UP000033066"/>
    </source>
</evidence>
<proteinExistence type="predicted"/>
<feature type="domain" description="PAS" evidence="2">
    <location>
        <begin position="47"/>
        <end position="111"/>
    </location>
</feature>
<dbReference type="Pfam" id="PF02518">
    <property type="entry name" value="HATPase_c"/>
    <property type="match status" value="1"/>
</dbReference>
<evidence type="ECO:0000259" key="3">
    <source>
        <dbReference type="PROSITE" id="PS50113"/>
    </source>
</evidence>
<dbReference type="AlphaFoldDB" id="A0A0E3SJ40"/>
<dbReference type="PATRIC" id="fig|1434107.4.peg.1299"/>
<dbReference type="SUPFAM" id="SSF55874">
    <property type="entry name" value="ATPase domain of HSP90 chaperone/DNA topoisomerase II/histidine kinase"/>
    <property type="match status" value="1"/>
</dbReference>
<sequence length="388" mass="44163">MRKDGKLINVSLTIFPVFDNQGKINAVSVIATDITGRKEAEEKLRESEEKYRNIVETSNEGIYLVDNEAKITYANKTMETSGFTLEEIIGRPIWDFISEESKPVAKKSFEKKRKGIDDSYELKLVRKDGSFIWGLISAKSLFNKEGKFIGYLGMLTDITERKKAEEILANLETARKKEIHHRIKNNLQVISSLLDLQAEQFKNRECIGNSEVLEAFRESQDRVISMALIHEELYRGKELDKLNFSPYIEELASTLFHTYRLGNTSISLSMDLEDDLFFDIDTAVPLGIIVNELVSNSLKHAFSDRERGEIRIKLHREKTTGFEIENRESTSTSFILTISDNGVGIPENLNIEDLDSLGMQLVTSLVDQLDGELELKRDGGTEFTIRFG</sequence>
<dbReference type="InterPro" id="IPR011495">
    <property type="entry name" value="Sig_transdc_His_kin_sub2_dim/P"/>
</dbReference>
<feature type="domain" description="Histidine kinase" evidence="1">
    <location>
        <begin position="178"/>
        <end position="388"/>
    </location>
</feature>
<dbReference type="InterPro" id="IPR001610">
    <property type="entry name" value="PAC"/>
</dbReference>
<dbReference type="InterPro" id="IPR036890">
    <property type="entry name" value="HATPase_C_sf"/>
</dbReference>
<keyword evidence="4" id="KW-0808">Transferase</keyword>
<dbReference type="InterPro" id="IPR035965">
    <property type="entry name" value="PAS-like_dom_sf"/>
</dbReference>
<dbReference type="Pfam" id="PF07568">
    <property type="entry name" value="HisKA_2"/>
    <property type="match status" value="1"/>
</dbReference>
<dbReference type="SMART" id="SM00387">
    <property type="entry name" value="HATPase_c"/>
    <property type="match status" value="1"/>
</dbReference>
<dbReference type="CDD" id="cd00130">
    <property type="entry name" value="PAS"/>
    <property type="match status" value="1"/>
</dbReference>
<dbReference type="PROSITE" id="PS50113">
    <property type="entry name" value="PAC"/>
    <property type="match status" value="2"/>
</dbReference>
<dbReference type="PANTHER" id="PTHR43065:SF23">
    <property type="entry name" value="SENSOR HISTIDINE KINASE PDTAS"/>
    <property type="match status" value="1"/>
</dbReference>
<dbReference type="HOGENOM" id="CLU_000445_114_57_2"/>
<accession>A0A0E3SJ40</accession>
<reference evidence="4" key="1">
    <citation type="submission" date="2014-07" db="EMBL/GenBank/DDBJ databases">
        <title>Methanogenic archaea and the global carbon cycle.</title>
        <authorList>
            <person name="Henriksen J.R."/>
            <person name="Luke J."/>
            <person name="Reinhart S."/>
            <person name="Benedict M.N."/>
            <person name="Youngblut N.D."/>
            <person name="Metcalf M.E."/>
            <person name="Whitaker R.J."/>
            <person name="Metcalf W.W."/>
        </authorList>
    </citation>
    <scope>NUCLEOTIDE SEQUENCE [LARGE SCALE GENOMIC DNA]</scope>
    <source>
        <strain evidence="4">3</strain>
    </source>
</reference>
<dbReference type="EMBL" id="CP009517">
    <property type="protein sequence ID" value="AKB81566.1"/>
    <property type="molecule type" value="Genomic_DNA"/>
</dbReference>
<dbReference type="GeneID" id="87760919"/>
<dbReference type="PANTHER" id="PTHR43065">
    <property type="entry name" value="SENSOR HISTIDINE KINASE"/>
    <property type="match status" value="1"/>
</dbReference>
<dbReference type="InterPro" id="IPR005467">
    <property type="entry name" value="His_kinase_dom"/>
</dbReference>
<dbReference type="SMART" id="SM00086">
    <property type="entry name" value="PAC"/>
    <property type="match status" value="2"/>
</dbReference>
<evidence type="ECO:0000259" key="1">
    <source>
        <dbReference type="PROSITE" id="PS50109"/>
    </source>
</evidence>
<dbReference type="KEGG" id="mbak:MSBR3_0988"/>
<dbReference type="SUPFAM" id="SSF55785">
    <property type="entry name" value="PYP-like sensor domain (PAS domain)"/>
    <property type="match status" value="2"/>
</dbReference>
<dbReference type="STRING" id="1434107.MSBR3_0988"/>
<dbReference type="NCBIfam" id="TIGR00229">
    <property type="entry name" value="sensory_box"/>
    <property type="match status" value="2"/>
</dbReference>
<feature type="domain" description="PAC" evidence="3">
    <location>
        <begin position="118"/>
        <end position="170"/>
    </location>
</feature>
<dbReference type="Gene3D" id="3.30.565.10">
    <property type="entry name" value="Histidine kinase-like ATPase, C-terminal domain"/>
    <property type="match status" value="1"/>
</dbReference>
<dbReference type="PROSITE" id="PS50112">
    <property type="entry name" value="PAS"/>
    <property type="match status" value="1"/>
</dbReference>
<dbReference type="PROSITE" id="PS50109">
    <property type="entry name" value="HIS_KIN"/>
    <property type="match status" value="1"/>
</dbReference>
<name>A0A0E3SJ40_METBA</name>
<dbReference type="Pfam" id="PF13426">
    <property type="entry name" value="PAS_9"/>
    <property type="match status" value="2"/>
</dbReference>
<protein>
    <submittedName>
        <fullName evidence="4">Sensory transduction histidine kinase</fullName>
    </submittedName>
</protein>
<feature type="domain" description="PAC" evidence="3">
    <location>
        <begin position="1"/>
        <end position="46"/>
    </location>
</feature>
<dbReference type="Gene3D" id="3.30.450.20">
    <property type="entry name" value="PAS domain"/>
    <property type="match status" value="2"/>
</dbReference>
<dbReference type="SMART" id="SM00091">
    <property type="entry name" value="PAS"/>
    <property type="match status" value="1"/>
</dbReference>
<dbReference type="InterPro" id="IPR000700">
    <property type="entry name" value="PAS-assoc_C"/>
</dbReference>
<dbReference type="GO" id="GO:0016301">
    <property type="term" value="F:kinase activity"/>
    <property type="evidence" value="ECO:0007669"/>
    <property type="project" value="UniProtKB-KW"/>
</dbReference>
<organism evidence="4 5">
    <name type="scientific">Methanosarcina barkeri 3</name>
    <dbReference type="NCBI Taxonomy" id="1434107"/>
    <lineage>
        <taxon>Archaea</taxon>
        <taxon>Methanobacteriati</taxon>
        <taxon>Methanobacteriota</taxon>
        <taxon>Stenosarchaea group</taxon>
        <taxon>Methanomicrobia</taxon>
        <taxon>Methanosarcinales</taxon>
        <taxon>Methanosarcinaceae</taxon>
        <taxon>Methanosarcina</taxon>
    </lineage>
</organism>
<dbReference type="InterPro" id="IPR000014">
    <property type="entry name" value="PAS"/>
</dbReference>
<keyword evidence="4" id="KW-0418">Kinase</keyword>
<evidence type="ECO:0000259" key="2">
    <source>
        <dbReference type="PROSITE" id="PS50112"/>
    </source>
</evidence>
<keyword evidence="5" id="KW-1185">Reference proteome</keyword>